<protein>
    <submittedName>
        <fullName evidence="8">Sodium transporter</fullName>
    </submittedName>
</protein>
<proteinExistence type="inferred from homology"/>
<dbReference type="RefSeq" id="WP_304143798.1">
    <property type="nucleotide sequence ID" value="NZ_JAOAIE010000032.1"/>
</dbReference>
<dbReference type="PROSITE" id="PS50283">
    <property type="entry name" value="NA_SOLUT_SYMP_3"/>
    <property type="match status" value="1"/>
</dbReference>
<dbReference type="CDD" id="cd10329">
    <property type="entry name" value="SLC5sbd_SGLT1-like"/>
    <property type="match status" value="1"/>
</dbReference>
<evidence type="ECO:0000256" key="4">
    <source>
        <dbReference type="ARBA" id="ARBA00022989"/>
    </source>
</evidence>
<comment type="caution">
    <text evidence="8">The sequence shown here is derived from an EMBL/GenBank/DDBJ whole genome shotgun (WGS) entry which is preliminary data.</text>
</comment>
<feature type="transmembrane region" description="Helical" evidence="7">
    <location>
        <begin position="316"/>
        <end position="346"/>
    </location>
</feature>
<feature type="transmembrane region" description="Helical" evidence="7">
    <location>
        <begin position="398"/>
        <end position="416"/>
    </location>
</feature>
<feature type="transmembrane region" description="Helical" evidence="7">
    <location>
        <begin position="39"/>
        <end position="60"/>
    </location>
</feature>
<dbReference type="GO" id="GO:0005886">
    <property type="term" value="C:plasma membrane"/>
    <property type="evidence" value="ECO:0007669"/>
    <property type="project" value="TreeGrafter"/>
</dbReference>
<evidence type="ECO:0000256" key="1">
    <source>
        <dbReference type="ARBA" id="ARBA00004141"/>
    </source>
</evidence>
<dbReference type="NCBIfam" id="TIGR00813">
    <property type="entry name" value="sss"/>
    <property type="match status" value="1"/>
</dbReference>
<evidence type="ECO:0000313" key="8">
    <source>
        <dbReference type="EMBL" id="HFI90359.1"/>
    </source>
</evidence>
<organism evidence="8">
    <name type="scientific">Ignavibacterium album</name>
    <dbReference type="NCBI Taxonomy" id="591197"/>
    <lineage>
        <taxon>Bacteria</taxon>
        <taxon>Pseudomonadati</taxon>
        <taxon>Ignavibacteriota</taxon>
        <taxon>Ignavibacteria</taxon>
        <taxon>Ignavibacteriales</taxon>
        <taxon>Ignavibacteriaceae</taxon>
        <taxon>Ignavibacterium</taxon>
    </lineage>
</organism>
<comment type="similarity">
    <text evidence="2 6">Belongs to the sodium:solute symporter (SSF) (TC 2.A.21) family.</text>
</comment>
<feature type="transmembrane region" description="Helical" evidence="7">
    <location>
        <begin position="461"/>
        <end position="484"/>
    </location>
</feature>
<feature type="transmembrane region" description="Helical" evidence="7">
    <location>
        <begin position="6"/>
        <end position="27"/>
    </location>
</feature>
<keyword evidence="4 7" id="KW-1133">Transmembrane helix</keyword>
<dbReference type="EMBL" id="DSUJ01000008">
    <property type="protein sequence ID" value="HFI90359.1"/>
    <property type="molecule type" value="Genomic_DNA"/>
</dbReference>
<reference evidence="8" key="1">
    <citation type="journal article" date="2020" name="mSystems">
        <title>Genome- and Community-Level Interaction Insights into Carbon Utilization and Element Cycling Functions of Hydrothermarchaeota in Hydrothermal Sediment.</title>
        <authorList>
            <person name="Zhou Z."/>
            <person name="Liu Y."/>
            <person name="Xu W."/>
            <person name="Pan J."/>
            <person name="Luo Z.H."/>
            <person name="Li M."/>
        </authorList>
    </citation>
    <scope>NUCLEOTIDE SEQUENCE [LARGE SCALE GENOMIC DNA]</scope>
    <source>
        <strain evidence="8">SpSt-479</strain>
    </source>
</reference>
<evidence type="ECO:0000256" key="5">
    <source>
        <dbReference type="ARBA" id="ARBA00023136"/>
    </source>
</evidence>
<evidence type="ECO:0000256" key="6">
    <source>
        <dbReference type="RuleBase" id="RU362091"/>
    </source>
</evidence>
<name>A0A7V2ZI05_9BACT</name>
<evidence type="ECO:0000256" key="2">
    <source>
        <dbReference type="ARBA" id="ARBA00006434"/>
    </source>
</evidence>
<dbReference type="InterPro" id="IPR038377">
    <property type="entry name" value="Na/Glc_symporter_sf"/>
</dbReference>
<feature type="transmembrane region" description="Helical" evidence="7">
    <location>
        <begin position="155"/>
        <end position="180"/>
    </location>
</feature>
<dbReference type="PANTHER" id="PTHR11819:SF195">
    <property type="entry name" value="SODIUM_GLUCOSE COTRANSPORTER 4"/>
    <property type="match status" value="1"/>
</dbReference>
<comment type="subcellular location">
    <subcellularLocation>
        <location evidence="1">Membrane</location>
        <topology evidence="1">Multi-pass membrane protein</topology>
    </subcellularLocation>
</comment>
<feature type="transmembrane region" description="Helical" evidence="7">
    <location>
        <begin position="80"/>
        <end position="100"/>
    </location>
</feature>
<feature type="transmembrane region" description="Helical" evidence="7">
    <location>
        <begin position="367"/>
        <end position="386"/>
    </location>
</feature>
<feature type="transmembrane region" description="Helical" evidence="7">
    <location>
        <begin position="121"/>
        <end position="143"/>
    </location>
</feature>
<dbReference type="Pfam" id="PF00474">
    <property type="entry name" value="SSF"/>
    <property type="match status" value="1"/>
</dbReference>
<dbReference type="AlphaFoldDB" id="A0A7V2ZI05"/>
<feature type="transmembrane region" description="Helical" evidence="7">
    <location>
        <begin position="269"/>
        <end position="296"/>
    </location>
</feature>
<feature type="transmembrane region" description="Helical" evidence="7">
    <location>
        <begin position="230"/>
        <end position="248"/>
    </location>
</feature>
<feature type="transmembrane region" description="Helical" evidence="7">
    <location>
        <begin position="187"/>
        <end position="210"/>
    </location>
</feature>
<sequence>MGGNLSVLDSAIILLYILVVLAIGFYFRKRSKNSEEYFLAGRKVGWIAIGASLFATNISSEHFLGLAGTGSKSGLAVGHFEWLACLILLLLGWVFTPFYIKSGVFTMPEFLEKRYNSAARYYLSIVSILSYILTKISISLYAGGILLNAVVGWDMYTSAVVIVIITGIYTLLGGLSAVIYTDLVQMFILIIGSIILTLIGLSEAGGWANLVANTPADFWSMFKPLTHPDFPWTGIIFGAPILGLWYWCTDQYIVQRVLSAKNLTNAQSGTIFAGYLKILPVFILVLPGIIAFHISGGTVSGDKAYPWLVTHLLPSGIKGIVVAGLLAALMSSLSAMFNSTSTLLTIDVFKKLKPEADEKMLVRFGRISTGLMIILGLLWIPFIGLLSDDRMYVYLQSVQAYVSPPIASVFLFGLFSSRVNGKGAIAALLTGLFLGVFRLIIEVNNKIEPISNELLKYLASINFLHYAIFLFVISSLVLLATSIFTERPNESINSLLFNKKLIYEKNKWLIVNIVASITLVVLLLALWWIFR</sequence>
<evidence type="ECO:0000256" key="3">
    <source>
        <dbReference type="ARBA" id="ARBA00022692"/>
    </source>
</evidence>
<keyword evidence="5 7" id="KW-0472">Membrane</keyword>
<dbReference type="InterPro" id="IPR001734">
    <property type="entry name" value="Na/solute_symporter"/>
</dbReference>
<feature type="transmembrane region" description="Helical" evidence="7">
    <location>
        <begin position="508"/>
        <end position="530"/>
    </location>
</feature>
<keyword evidence="3 7" id="KW-0812">Transmembrane</keyword>
<evidence type="ECO:0000256" key="7">
    <source>
        <dbReference type="SAM" id="Phobius"/>
    </source>
</evidence>
<feature type="transmembrane region" description="Helical" evidence="7">
    <location>
        <begin position="423"/>
        <end position="441"/>
    </location>
</feature>
<dbReference type="GO" id="GO:0005412">
    <property type="term" value="F:D-glucose:sodium symporter activity"/>
    <property type="evidence" value="ECO:0007669"/>
    <property type="project" value="TreeGrafter"/>
</dbReference>
<dbReference type="PANTHER" id="PTHR11819">
    <property type="entry name" value="SOLUTE CARRIER FAMILY 5"/>
    <property type="match status" value="1"/>
</dbReference>
<gene>
    <name evidence="8" type="ORF">ENS31_02385</name>
</gene>
<dbReference type="Gene3D" id="1.20.1730.10">
    <property type="entry name" value="Sodium/glucose cotransporter"/>
    <property type="match status" value="1"/>
</dbReference>
<accession>A0A7V2ZI05</accession>